<reference evidence="1" key="1">
    <citation type="journal article" date="2020" name="G3 (Bethesda)">
        <title>High-Quality Assemblies for Three Invasive Social Wasps from the &lt;i&gt;Vespula&lt;/i&gt; Genus.</title>
        <authorList>
            <person name="Harrop T.W.R."/>
            <person name="Guhlin J."/>
            <person name="McLaughlin G.M."/>
            <person name="Permina E."/>
            <person name="Stockwell P."/>
            <person name="Gilligan J."/>
            <person name="Le Lec M.F."/>
            <person name="Gruber M.A.M."/>
            <person name="Quinn O."/>
            <person name="Lovegrove M."/>
            <person name="Duncan E.J."/>
            <person name="Remnant E.J."/>
            <person name="Van Eeckhoven J."/>
            <person name="Graham B."/>
            <person name="Knapp R.A."/>
            <person name="Langford K.W."/>
            <person name="Kronenberg Z."/>
            <person name="Press M.O."/>
            <person name="Eacker S.M."/>
            <person name="Wilson-Rankin E.E."/>
            <person name="Purcell J."/>
            <person name="Lester P.J."/>
            <person name="Dearden P.K."/>
        </authorList>
    </citation>
    <scope>NUCLEOTIDE SEQUENCE</scope>
    <source>
        <strain evidence="1">Volc-1</strain>
    </source>
</reference>
<gene>
    <name evidence="1" type="ORF">H0235_017480</name>
</gene>
<comment type="caution">
    <text evidence="1">The sequence shown here is derived from an EMBL/GenBank/DDBJ whole genome shotgun (WGS) entry which is preliminary data.</text>
</comment>
<evidence type="ECO:0000313" key="2">
    <source>
        <dbReference type="Proteomes" id="UP000600918"/>
    </source>
</evidence>
<evidence type="ECO:0000313" key="1">
    <source>
        <dbReference type="EMBL" id="KAF7392481.1"/>
    </source>
</evidence>
<organism evidence="1 2">
    <name type="scientific">Vespula pensylvanica</name>
    <name type="common">Western yellow jacket</name>
    <name type="synonym">Wasp</name>
    <dbReference type="NCBI Taxonomy" id="30213"/>
    <lineage>
        <taxon>Eukaryota</taxon>
        <taxon>Metazoa</taxon>
        <taxon>Ecdysozoa</taxon>
        <taxon>Arthropoda</taxon>
        <taxon>Hexapoda</taxon>
        <taxon>Insecta</taxon>
        <taxon>Pterygota</taxon>
        <taxon>Neoptera</taxon>
        <taxon>Endopterygota</taxon>
        <taxon>Hymenoptera</taxon>
        <taxon>Apocrita</taxon>
        <taxon>Aculeata</taxon>
        <taxon>Vespoidea</taxon>
        <taxon>Vespidae</taxon>
        <taxon>Vespinae</taxon>
        <taxon>Vespula</taxon>
    </lineage>
</organism>
<keyword evidence="2" id="KW-1185">Reference proteome</keyword>
<sequence>MFKKFESQLFIHKQAGNCCFMDRNIDHPKVDVKLHLYEYQRRIYQAHQLLFDKTWLRREDVMGSEQRKEGRWNYRHLLFSSKSFGRNFGNSVGSSSRRGSRNSLSEARAEICQINIEDPIKGNFSAFGSVGFKKFRSSRWAVNLSSSLVVEFSSSSNLFRKSTVEVSQRSTSYLRWIALYCIEDNKRFGRSDILRAEGATATELQSILQVFVPLDHLYALLPHSIYYILLFIHSLKITQLFLKWTLQVEGVKSLKEAVVRALEIKDIQENNIFYFLHDQVKSDRNVQLERFSRKSSSGRDGEKDCK</sequence>
<name>A0A834JQ03_VESPE</name>
<protein>
    <submittedName>
        <fullName evidence="1">Uncharacterized protein</fullName>
    </submittedName>
</protein>
<dbReference type="EMBL" id="JACSDY010000022">
    <property type="protein sequence ID" value="KAF7392481.1"/>
    <property type="molecule type" value="Genomic_DNA"/>
</dbReference>
<dbReference type="Proteomes" id="UP000600918">
    <property type="component" value="Unassembled WGS sequence"/>
</dbReference>
<accession>A0A834JQ03</accession>
<proteinExistence type="predicted"/>
<dbReference type="AlphaFoldDB" id="A0A834JQ03"/>